<gene>
    <name evidence="7" type="ordered locus">Snas_0352</name>
</gene>
<dbReference type="HOGENOM" id="CLU_303999_0_0_11"/>
<proteinExistence type="inferred from homology"/>
<keyword evidence="5" id="KW-0143">Chaperone</keyword>
<dbReference type="PROSITE" id="PS01036">
    <property type="entry name" value="HSP70_3"/>
    <property type="match status" value="1"/>
</dbReference>
<dbReference type="PANTHER" id="PTHR42749">
    <property type="entry name" value="CELL SHAPE-DETERMINING PROTEIN MREB"/>
    <property type="match status" value="1"/>
</dbReference>
<dbReference type="STRING" id="446470.Snas_0352"/>
<comment type="similarity">
    <text evidence="1">Belongs to the heat shock protein 70 family.</text>
</comment>
<name>D3Q4B0_STANL</name>
<dbReference type="SUPFAM" id="SSF53067">
    <property type="entry name" value="Actin-like ATPase domain"/>
    <property type="match status" value="2"/>
</dbReference>
<evidence type="ECO:0000256" key="5">
    <source>
        <dbReference type="ARBA" id="ARBA00023186"/>
    </source>
</evidence>
<feature type="region of interest" description="Disordered" evidence="6">
    <location>
        <begin position="381"/>
        <end position="409"/>
    </location>
</feature>
<dbReference type="KEGG" id="sna:Snas_0352"/>
<evidence type="ECO:0000313" key="7">
    <source>
        <dbReference type="EMBL" id="ADD40070.1"/>
    </source>
</evidence>
<dbReference type="EMBL" id="CP001778">
    <property type="protein sequence ID" value="ADD40070.1"/>
    <property type="molecule type" value="Genomic_DNA"/>
</dbReference>
<dbReference type="Gene3D" id="3.30.420.40">
    <property type="match status" value="2"/>
</dbReference>
<evidence type="ECO:0000256" key="1">
    <source>
        <dbReference type="ARBA" id="ARBA00007381"/>
    </source>
</evidence>
<dbReference type="AlphaFoldDB" id="D3Q4B0"/>
<evidence type="ECO:0000256" key="4">
    <source>
        <dbReference type="ARBA" id="ARBA00023016"/>
    </source>
</evidence>
<dbReference type="eggNOG" id="COG0443">
    <property type="taxonomic scope" value="Bacteria"/>
</dbReference>
<dbReference type="Pfam" id="PF00012">
    <property type="entry name" value="HSP70"/>
    <property type="match status" value="1"/>
</dbReference>
<dbReference type="InterPro" id="IPR011047">
    <property type="entry name" value="Quinoprotein_ADH-like_sf"/>
</dbReference>
<protein>
    <submittedName>
        <fullName evidence="7">Heat shock protein 70</fullName>
    </submittedName>
</protein>
<dbReference type="eggNOG" id="COG1520">
    <property type="taxonomic scope" value="Bacteria"/>
</dbReference>
<dbReference type="GO" id="GO:0005524">
    <property type="term" value="F:ATP binding"/>
    <property type="evidence" value="ECO:0007669"/>
    <property type="project" value="UniProtKB-KW"/>
</dbReference>
<dbReference type="PRINTS" id="PR00301">
    <property type="entry name" value="HEATSHOCK70"/>
</dbReference>
<organism evidence="7 8">
    <name type="scientific">Stackebrandtia nassauensis (strain DSM 44728 / CIP 108903 / NRRL B-16338 / NBRC 102104 / LLR-40K-21)</name>
    <dbReference type="NCBI Taxonomy" id="446470"/>
    <lineage>
        <taxon>Bacteria</taxon>
        <taxon>Bacillati</taxon>
        <taxon>Actinomycetota</taxon>
        <taxon>Actinomycetes</taxon>
        <taxon>Glycomycetales</taxon>
        <taxon>Glycomycetaceae</taxon>
        <taxon>Stackebrandtia</taxon>
    </lineage>
</organism>
<evidence type="ECO:0000256" key="2">
    <source>
        <dbReference type="ARBA" id="ARBA00022741"/>
    </source>
</evidence>
<dbReference type="SUPFAM" id="SSF50998">
    <property type="entry name" value="Quinoprotein alcohol dehydrogenase-like"/>
    <property type="match status" value="1"/>
</dbReference>
<dbReference type="Gene3D" id="3.90.640.10">
    <property type="entry name" value="Actin, Chain A, domain 4"/>
    <property type="match status" value="1"/>
</dbReference>
<evidence type="ECO:0000256" key="6">
    <source>
        <dbReference type="SAM" id="MobiDB-lite"/>
    </source>
</evidence>
<accession>D3Q4B0</accession>
<dbReference type="InterPro" id="IPR013126">
    <property type="entry name" value="Hsp_70_fam"/>
</dbReference>
<keyword evidence="8" id="KW-1185">Reference proteome</keyword>
<dbReference type="PANTHER" id="PTHR42749:SF1">
    <property type="entry name" value="CELL SHAPE-DETERMINING PROTEIN MREB"/>
    <property type="match status" value="1"/>
</dbReference>
<dbReference type="RefSeq" id="WP_013015641.1">
    <property type="nucleotide sequence ID" value="NC_013947.1"/>
</dbReference>
<keyword evidence="3" id="KW-0067">ATP-binding</keyword>
<dbReference type="GO" id="GO:0140662">
    <property type="term" value="F:ATP-dependent protein folding chaperone"/>
    <property type="evidence" value="ECO:0007669"/>
    <property type="project" value="InterPro"/>
</dbReference>
<dbReference type="Gene3D" id="2.40.10.480">
    <property type="match status" value="1"/>
</dbReference>
<dbReference type="InterPro" id="IPR043129">
    <property type="entry name" value="ATPase_NBD"/>
</dbReference>
<reference evidence="7 8" key="1">
    <citation type="journal article" date="2009" name="Stand. Genomic Sci.">
        <title>Complete genome sequence of Stackebrandtia nassauensis type strain (LLR-40K-21).</title>
        <authorList>
            <person name="Munk C."/>
            <person name="Lapidus A."/>
            <person name="Copeland A."/>
            <person name="Jando M."/>
            <person name="Mayilraj S."/>
            <person name="Glavina Del Rio T."/>
            <person name="Nolan M."/>
            <person name="Chen F."/>
            <person name="Lucas S."/>
            <person name="Tice H."/>
            <person name="Cheng J.F."/>
            <person name="Han C."/>
            <person name="Detter J.C."/>
            <person name="Bruce D."/>
            <person name="Goodwin L."/>
            <person name="Chain P."/>
            <person name="Pitluck S."/>
            <person name="Goker M."/>
            <person name="Ovchinikova G."/>
            <person name="Pati A."/>
            <person name="Ivanova N."/>
            <person name="Mavromatis K."/>
            <person name="Chen A."/>
            <person name="Palaniappan K."/>
            <person name="Land M."/>
            <person name="Hauser L."/>
            <person name="Chang Y.J."/>
            <person name="Jeffries C.D."/>
            <person name="Bristow J."/>
            <person name="Eisen J.A."/>
            <person name="Markowitz V."/>
            <person name="Hugenholtz P."/>
            <person name="Kyrpides N.C."/>
            <person name="Klenk H.P."/>
        </authorList>
    </citation>
    <scope>NUCLEOTIDE SEQUENCE [LARGE SCALE GENOMIC DNA]</scope>
    <source>
        <strain evidence="8">DSM 44728 / CIP 108903 / NRRL B-16338 / NBRC 102104 / LLR-40K-21</strain>
    </source>
</reference>
<dbReference type="InterPro" id="IPR018181">
    <property type="entry name" value="Heat_shock_70_CS"/>
</dbReference>
<keyword evidence="2" id="KW-0547">Nucleotide-binding</keyword>
<sequence>MPTSPVSPAGAPATGATPPADGYVLGVDLGTSHTVAVIRWPDGRARPLLVDGAPVMPSAVYLDEAGHIHVGRDAQRLAQTDPTQFEPNPKHRIGETSVLLGDREVPVTALLSAILREVAAKAVEAVGHLPPAVLTCPAKWGPQFRGVLENAAAQAGFPPVRLVPEPVAAAHYFAEVMRRPIPMGRSVAVFDFGGGTLDIAVVRHQEDGGYAVQADGGLEDLGGLDVDAALVDYVGRTINATVPQIWQQLTQPQNGNDRRNRRLFWDDVRGAKEMLSRTTVAPIPVPGVESSLHLTREELEKLAGPLLERAVAETQRVIAATGQSPDQLAGLFLVGGASRIPLVGRLLHSQLGIAPTVLEQPELPVAEGSLAAGFPAAAPVSPATTVPGEPYTPPPGQSPPEGFLAPTPPAKPWYRKKTGWIAAGVGVVVLAVLGWLVLRDPYPQQDMHDLTDVGTAKYPKGVGPDAVTFVSGTVDGPAAYMAAEASEDYKLHLTSVDLETGKEKWTSGLEAADDTSGTWTVSARNGVVYAASKGYEESKLYVLNPDSGKETTIDVGVEDEFMVLGDKLIRMDKDKDTVIGYNGSGKEQWTVKAGLDISSFGDDDTWSYYENPIGGDAIDDSHLMYVRDDEGKVNVIDVDEGKSVTDGKVGDTDSAFIAYAGKLLVTTGASSYNLTAYDLEDNLKQLGSWKQPKGLGAPVAISVCGETRVCVGQSQDNTDTPGSLSVFDLDDSDGVSLWQSPKETRVSGVQVAGETLALDTVDSEEVTRTQLYDSDFEKIGKAQEGHYLRIDSGSFLQYPWGGDDTMTSGEATEIVGLGARDGERQSLGSKEVQSGCAASGEQLVCPTADGYSTWRFRN</sequence>
<evidence type="ECO:0000256" key="3">
    <source>
        <dbReference type="ARBA" id="ARBA00022840"/>
    </source>
</evidence>
<keyword evidence="4 7" id="KW-0346">Stress response</keyword>
<dbReference type="Proteomes" id="UP000000844">
    <property type="component" value="Chromosome"/>
</dbReference>
<evidence type="ECO:0000313" key="8">
    <source>
        <dbReference type="Proteomes" id="UP000000844"/>
    </source>
</evidence>